<dbReference type="Proteomes" id="UP000248795">
    <property type="component" value="Unassembled WGS sequence"/>
</dbReference>
<feature type="transmembrane region" description="Helical" evidence="1">
    <location>
        <begin position="35"/>
        <end position="55"/>
    </location>
</feature>
<organism evidence="2 3">
    <name type="scientific">Aestuariivirga litoralis</name>
    <dbReference type="NCBI Taxonomy" id="2650924"/>
    <lineage>
        <taxon>Bacteria</taxon>
        <taxon>Pseudomonadati</taxon>
        <taxon>Pseudomonadota</taxon>
        <taxon>Alphaproteobacteria</taxon>
        <taxon>Hyphomicrobiales</taxon>
        <taxon>Aestuariivirgaceae</taxon>
        <taxon>Aestuariivirga</taxon>
    </lineage>
</organism>
<proteinExistence type="predicted"/>
<sequence>MEAGPKQTTVHPLIEAARSAQTAFRLQRRARRVRMTAWASLVALAFAPLIGASAFPEQIVVAVPASIHFYEKMGRQINIYGLEIRQVDLQNLIVDGRKVIAVKGELTNVSSEERKIPWLRFGLRSKDNAEVYHWTLDTEVRPLKPGESTSFVTRLASPPEAARNLEIRFAQADEIGSNAGP</sequence>
<dbReference type="AlphaFoldDB" id="A0A2W2APQ8"/>
<accession>A0A2W2APQ8</accession>
<dbReference type="EMBL" id="QKVK01000003">
    <property type="protein sequence ID" value="PZF77385.1"/>
    <property type="molecule type" value="Genomic_DNA"/>
</dbReference>
<gene>
    <name evidence="2" type="ORF">DK847_08675</name>
</gene>
<keyword evidence="1" id="KW-1133">Transmembrane helix</keyword>
<keyword evidence="3" id="KW-1185">Reference proteome</keyword>
<dbReference type="InterPro" id="IPR047676">
    <property type="entry name" value="FxLYD_dom"/>
</dbReference>
<evidence type="ECO:0000256" key="1">
    <source>
        <dbReference type="SAM" id="Phobius"/>
    </source>
</evidence>
<reference evidence="3" key="1">
    <citation type="submission" date="2018-06" db="EMBL/GenBank/DDBJ databases">
        <title>Aestuariibacter litoralis strain KCTC 52945T.</title>
        <authorList>
            <person name="Li X."/>
            <person name="Salam N."/>
            <person name="Li J.-L."/>
            <person name="Chen Y.-M."/>
            <person name="Yang Z.-W."/>
            <person name="Zhang L.-Y."/>
            <person name="Han M.-X."/>
            <person name="Xiao M."/>
            <person name="Li W.-J."/>
        </authorList>
    </citation>
    <scope>NUCLEOTIDE SEQUENCE [LARGE SCALE GENOMIC DNA]</scope>
    <source>
        <strain evidence="3">KCTC 52945</strain>
    </source>
</reference>
<comment type="caution">
    <text evidence="2">The sequence shown here is derived from an EMBL/GenBank/DDBJ whole genome shotgun (WGS) entry which is preliminary data.</text>
</comment>
<keyword evidence="1" id="KW-0472">Membrane</keyword>
<protein>
    <recommendedName>
        <fullName evidence="4">DUF3426 domain-containing protein</fullName>
    </recommendedName>
</protein>
<keyword evidence="1" id="KW-0812">Transmembrane</keyword>
<evidence type="ECO:0000313" key="2">
    <source>
        <dbReference type="EMBL" id="PZF77385.1"/>
    </source>
</evidence>
<dbReference type="NCBIfam" id="NF038353">
    <property type="entry name" value="FxLYD_dom"/>
    <property type="match status" value="1"/>
</dbReference>
<evidence type="ECO:0000313" key="3">
    <source>
        <dbReference type="Proteomes" id="UP000248795"/>
    </source>
</evidence>
<name>A0A2W2APQ8_9HYPH</name>
<evidence type="ECO:0008006" key="4">
    <source>
        <dbReference type="Google" id="ProtNLM"/>
    </source>
</evidence>